<keyword evidence="2" id="KW-1185">Reference proteome</keyword>
<organism evidence="1 2">
    <name type="scientific">Microthlaspi erraticum</name>
    <dbReference type="NCBI Taxonomy" id="1685480"/>
    <lineage>
        <taxon>Eukaryota</taxon>
        <taxon>Viridiplantae</taxon>
        <taxon>Streptophyta</taxon>
        <taxon>Embryophyta</taxon>
        <taxon>Tracheophyta</taxon>
        <taxon>Spermatophyta</taxon>
        <taxon>Magnoliopsida</taxon>
        <taxon>eudicotyledons</taxon>
        <taxon>Gunneridae</taxon>
        <taxon>Pentapetalae</taxon>
        <taxon>rosids</taxon>
        <taxon>malvids</taxon>
        <taxon>Brassicales</taxon>
        <taxon>Brassicaceae</taxon>
        <taxon>Coluteocarpeae</taxon>
        <taxon>Microthlaspi</taxon>
    </lineage>
</organism>
<dbReference type="EMBL" id="CACVBM020001329">
    <property type="protein sequence ID" value="CAA7045737.1"/>
    <property type="molecule type" value="Genomic_DNA"/>
</dbReference>
<protein>
    <submittedName>
        <fullName evidence="1">Uncharacterized protein</fullName>
    </submittedName>
</protein>
<reference evidence="1" key="1">
    <citation type="submission" date="2020-01" db="EMBL/GenBank/DDBJ databases">
        <authorList>
            <person name="Mishra B."/>
        </authorList>
    </citation>
    <scope>NUCLEOTIDE SEQUENCE [LARGE SCALE GENOMIC DNA]</scope>
</reference>
<accession>A0A6D2K0I9</accession>
<dbReference type="Proteomes" id="UP000467841">
    <property type="component" value="Unassembled WGS sequence"/>
</dbReference>
<proteinExistence type="predicted"/>
<comment type="caution">
    <text evidence="1">The sequence shown here is derived from an EMBL/GenBank/DDBJ whole genome shotgun (WGS) entry which is preliminary data.</text>
</comment>
<name>A0A6D2K0I9_9BRAS</name>
<dbReference type="AlphaFoldDB" id="A0A6D2K0I9"/>
<evidence type="ECO:0000313" key="2">
    <source>
        <dbReference type="Proteomes" id="UP000467841"/>
    </source>
</evidence>
<sequence length="111" mass="12699">MTLSTNHKLWLHKSLKLDFFATLTNDSTKLTSILSDHKFWSDTLKSYVSLCDEKMPRNLPSPYHLWAFQVDLLCSSVDDTILCCSDLCSCQRQVLLALQDQIKLPCCQEGN</sequence>
<evidence type="ECO:0000313" key="1">
    <source>
        <dbReference type="EMBL" id="CAA7045737.1"/>
    </source>
</evidence>
<gene>
    <name evidence="1" type="ORF">MERR_LOCUS32972</name>
</gene>